<keyword evidence="3" id="KW-1185">Reference proteome</keyword>
<dbReference type="AlphaFoldDB" id="A0AA36I378"/>
<organism evidence="2 3">
    <name type="scientific">Effrenium voratum</name>
    <dbReference type="NCBI Taxonomy" id="2562239"/>
    <lineage>
        <taxon>Eukaryota</taxon>
        <taxon>Sar</taxon>
        <taxon>Alveolata</taxon>
        <taxon>Dinophyceae</taxon>
        <taxon>Suessiales</taxon>
        <taxon>Symbiodiniaceae</taxon>
        <taxon>Effrenium</taxon>
    </lineage>
</organism>
<feature type="compositionally biased region" description="Low complexity" evidence="1">
    <location>
        <begin position="393"/>
        <end position="410"/>
    </location>
</feature>
<accession>A0AA36I378</accession>
<proteinExistence type="predicted"/>
<dbReference type="Proteomes" id="UP001178507">
    <property type="component" value="Unassembled WGS sequence"/>
</dbReference>
<name>A0AA36I378_9DINO</name>
<gene>
    <name evidence="2" type="ORF">EVOR1521_LOCUS7283</name>
</gene>
<evidence type="ECO:0000256" key="1">
    <source>
        <dbReference type="SAM" id="MobiDB-lite"/>
    </source>
</evidence>
<feature type="non-terminal residue" evidence="2">
    <location>
        <position position="1"/>
    </location>
</feature>
<protein>
    <submittedName>
        <fullName evidence="2">Uncharacterized protein</fullName>
    </submittedName>
</protein>
<evidence type="ECO:0000313" key="3">
    <source>
        <dbReference type="Proteomes" id="UP001178507"/>
    </source>
</evidence>
<dbReference type="EMBL" id="CAUJNA010000579">
    <property type="protein sequence ID" value="CAJ1378888.1"/>
    <property type="molecule type" value="Genomic_DNA"/>
</dbReference>
<sequence length="410" mass="45814">MVWNRMLSHKEIAEVVLSMGFEFLVGGVPRLRILGRAKQPRAELLGTAPAPSSDATEVPEHILATCLEDLETAEEKILKYKAMAMNLVKQRVKLLVEPSSENAFATMIADAEIGKVRGSESRRVIAIYDNKRCGEAMMAPRLRVPLFRKEHAQKVVRAFIQCRGSAELLDGDLMFFFDAGRHGNDRAFSGLFATEDNKRIAHEKRVFFLSSSEESVRLRRHVVEMLHVFSRSTLDMPEVKHPIYPGSSSGDLIGPINLERFQDRSWQVTEEEKRKMLGGFRIVVGGLSANAWESTKRTQFKRSELKRKPAGTADDNVLYEPFCYHGLPPARVPYLGITFTEQHMLHCNVQGVFAPMPCQTKKRPRAKKAPAPPNGEDDEHGVGSRPEALTPQAARALLSARASSGALGRR</sequence>
<reference evidence="2" key="1">
    <citation type="submission" date="2023-08" db="EMBL/GenBank/DDBJ databases">
        <authorList>
            <person name="Chen Y."/>
            <person name="Shah S."/>
            <person name="Dougan E. K."/>
            <person name="Thang M."/>
            <person name="Chan C."/>
        </authorList>
    </citation>
    <scope>NUCLEOTIDE SEQUENCE</scope>
</reference>
<evidence type="ECO:0000313" key="2">
    <source>
        <dbReference type="EMBL" id="CAJ1378888.1"/>
    </source>
</evidence>
<feature type="region of interest" description="Disordered" evidence="1">
    <location>
        <begin position="360"/>
        <end position="410"/>
    </location>
</feature>
<comment type="caution">
    <text evidence="2">The sequence shown here is derived from an EMBL/GenBank/DDBJ whole genome shotgun (WGS) entry which is preliminary data.</text>
</comment>